<dbReference type="EMBL" id="JAQQAF010000005">
    <property type="protein sequence ID" value="KAJ8485115.1"/>
    <property type="molecule type" value="Genomic_DNA"/>
</dbReference>
<organism evidence="4 5">
    <name type="scientific">Ensete ventricosum</name>
    <name type="common">Abyssinian banana</name>
    <name type="synonym">Musa ensete</name>
    <dbReference type="NCBI Taxonomy" id="4639"/>
    <lineage>
        <taxon>Eukaryota</taxon>
        <taxon>Viridiplantae</taxon>
        <taxon>Streptophyta</taxon>
        <taxon>Embryophyta</taxon>
        <taxon>Tracheophyta</taxon>
        <taxon>Spermatophyta</taxon>
        <taxon>Magnoliopsida</taxon>
        <taxon>Liliopsida</taxon>
        <taxon>Zingiberales</taxon>
        <taxon>Musaceae</taxon>
        <taxon>Ensete</taxon>
    </lineage>
</organism>
<dbReference type="PANTHER" id="PTHR32295">
    <property type="entry name" value="IQ-DOMAIN 5-RELATED"/>
    <property type="match status" value="1"/>
</dbReference>
<comment type="caution">
    <text evidence="4">The sequence shown here is derived from an EMBL/GenBank/DDBJ whole genome shotgun (WGS) entry which is preliminary data.</text>
</comment>
<feature type="compositionally biased region" description="Basic and acidic residues" evidence="3">
    <location>
        <begin position="184"/>
        <end position="193"/>
    </location>
</feature>
<evidence type="ECO:0008006" key="6">
    <source>
        <dbReference type="Google" id="ProtNLM"/>
    </source>
</evidence>
<feature type="region of interest" description="Disordered" evidence="3">
    <location>
        <begin position="136"/>
        <end position="193"/>
    </location>
</feature>
<name>A0AAV8R029_ENSVE</name>
<evidence type="ECO:0000256" key="3">
    <source>
        <dbReference type="SAM" id="MobiDB-lite"/>
    </source>
</evidence>
<reference evidence="4 5" key="1">
    <citation type="submission" date="2022-12" db="EMBL/GenBank/DDBJ databases">
        <title>Chromosome-scale assembly of the Ensete ventricosum genome.</title>
        <authorList>
            <person name="Dussert Y."/>
            <person name="Stocks J."/>
            <person name="Wendawek A."/>
            <person name="Woldeyes F."/>
            <person name="Nichols R.A."/>
            <person name="Borrell J.S."/>
        </authorList>
    </citation>
    <scope>NUCLEOTIDE SEQUENCE [LARGE SCALE GENOMIC DNA]</scope>
    <source>
        <strain evidence="5">cv. Maze</strain>
        <tissue evidence="4">Seeds</tissue>
    </source>
</reference>
<dbReference type="PROSITE" id="PS50096">
    <property type="entry name" value="IQ"/>
    <property type="match status" value="2"/>
</dbReference>
<evidence type="ECO:0000313" key="4">
    <source>
        <dbReference type="EMBL" id="KAJ8485115.1"/>
    </source>
</evidence>
<evidence type="ECO:0000313" key="5">
    <source>
        <dbReference type="Proteomes" id="UP001222027"/>
    </source>
</evidence>
<comment type="similarity">
    <text evidence="2">Belongs to the IQD family.</text>
</comment>
<accession>A0AAV8R029</accession>
<feature type="region of interest" description="Disordered" evidence="3">
    <location>
        <begin position="212"/>
        <end position="240"/>
    </location>
</feature>
<dbReference type="AlphaFoldDB" id="A0AAV8R029"/>
<dbReference type="GO" id="GO:0005516">
    <property type="term" value="F:calmodulin binding"/>
    <property type="evidence" value="ECO:0007669"/>
    <property type="project" value="UniProtKB-KW"/>
</dbReference>
<dbReference type="Proteomes" id="UP001222027">
    <property type="component" value="Unassembled WGS sequence"/>
</dbReference>
<evidence type="ECO:0000256" key="1">
    <source>
        <dbReference type="ARBA" id="ARBA00022860"/>
    </source>
</evidence>
<dbReference type="Pfam" id="PF00612">
    <property type="entry name" value="IQ"/>
    <property type="match status" value="1"/>
</dbReference>
<sequence length="272" mass="30599">MQAKKALRFLKAFVKLQALVRGYLVRKQAAATLHSTKALIRAQATVRARTARNLLQDDRRLQQEFRHQPPFERYAEVRSENMSSFHRRLSASLDNVSNGFDRSPEIVEIDTCHPKSSSSSRRTNPSVLDLAHDLHSSSISSPMPRQVPVVAHHTQHSPLHELIRQRACHADEERVRRRRGSPPLHERLQLPQLHGEHAVIRGEVEVAERTEAATGAVGDEEEAASEPSDGGARASLSGSMMQRSCTRVQEAFNFKTAAVGRLDRESYLQRKT</sequence>
<protein>
    <recommendedName>
        <fullName evidence="6">DUF4005 domain-containing protein</fullName>
    </recommendedName>
</protein>
<evidence type="ECO:0000256" key="2">
    <source>
        <dbReference type="ARBA" id="ARBA00024341"/>
    </source>
</evidence>
<keyword evidence="1" id="KW-0112">Calmodulin-binding</keyword>
<gene>
    <name evidence="4" type="ORF">OPV22_017600</name>
</gene>
<dbReference type="InterPro" id="IPR000048">
    <property type="entry name" value="IQ_motif_EF-hand-BS"/>
</dbReference>
<dbReference type="PANTHER" id="PTHR32295:SF290">
    <property type="entry name" value="OS01G0190500 PROTEIN"/>
    <property type="match status" value="1"/>
</dbReference>
<proteinExistence type="inferred from homology"/>
<keyword evidence="5" id="KW-1185">Reference proteome</keyword>
<feature type="compositionally biased region" description="Basic and acidic residues" evidence="3">
    <location>
        <begin position="158"/>
        <end position="175"/>
    </location>
</feature>